<comment type="catalytic activity">
    <reaction evidence="17 19">
        <text>alpha-ribazole + adenosylcob(III)inamide-GDP = adenosylcob(III)alamin + GMP + H(+)</text>
        <dbReference type="Rhea" id="RHEA:16049"/>
        <dbReference type="ChEBI" id="CHEBI:10329"/>
        <dbReference type="ChEBI" id="CHEBI:15378"/>
        <dbReference type="ChEBI" id="CHEBI:18408"/>
        <dbReference type="ChEBI" id="CHEBI:58115"/>
        <dbReference type="ChEBI" id="CHEBI:60487"/>
        <dbReference type="EC" id="2.7.8.26"/>
    </reaction>
</comment>
<dbReference type="GO" id="GO:0009236">
    <property type="term" value="P:cobalamin biosynthetic process"/>
    <property type="evidence" value="ECO:0007669"/>
    <property type="project" value="UniProtKB-UniRule"/>
</dbReference>
<evidence type="ECO:0000256" key="13">
    <source>
        <dbReference type="ARBA" id="ARBA00023136"/>
    </source>
</evidence>
<comment type="catalytic activity">
    <reaction evidence="18 19">
        <text>alpha-ribazole 5'-phosphate + adenosylcob(III)inamide-GDP = adenosylcob(III)alamin 5'-phosphate + GMP + H(+)</text>
        <dbReference type="Rhea" id="RHEA:23560"/>
        <dbReference type="ChEBI" id="CHEBI:15378"/>
        <dbReference type="ChEBI" id="CHEBI:57918"/>
        <dbReference type="ChEBI" id="CHEBI:58115"/>
        <dbReference type="ChEBI" id="CHEBI:60487"/>
        <dbReference type="ChEBI" id="CHEBI:60493"/>
        <dbReference type="EC" id="2.7.8.26"/>
    </reaction>
</comment>
<reference evidence="21" key="1">
    <citation type="journal article" date="2019" name="Int. J. Syst. Evol. Microbiol.">
        <title>The Global Catalogue of Microorganisms (GCM) 10K type strain sequencing project: providing services to taxonomists for standard genome sequencing and annotation.</title>
        <authorList>
            <consortium name="The Broad Institute Genomics Platform"/>
            <consortium name="The Broad Institute Genome Sequencing Center for Infectious Disease"/>
            <person name="Wu L."/>
            <person name="Ma J."/>
        </authorList>
    </citation>
    <scope>NUCLEOTIDE SEQUENCE [LARGE SCALE GENOMIC DNA]</scope>
    <source>
        <strain evidence="21">CGMCC 1.14993</strain>
    </source>
</reference>
<comment type="caution">
    <text evidence="20">The sequence shown here is derived from an EMBL/GenBank/DDBJ whole genome shotgun (WGS) entry which is preliminary data.</text>
</comment>
<evidence type="ECO:0000256" key="15">
    <source>
        <dbReference type="ARBA" id="ARBA00032605"/>
    </source>
</evidence>
<gene>
    <name evidence="19 20" type="primary">cobS</name>
    <name evidence="20" type="ORF">GCM10007380_28990</name>
</gene>
<evidence type="ECO:0000256" key="7">
    <source>
        <dbReference type="ARBA" id="ARBA00022475"/>
    </source>
</evidence>
<evidence type="ECO:0000256" key="14">
    <source>
        <dbReference type="ARBA" id="ARBA00025228"/>
    </source>
</evidence>
<feature type="transmembrane region" description="Helical" evidence="19">
    <location>
        <begin position="130"/>
        <end position="148"/>
    </location>
</feature>
<feature type="transmembrane region" description="Helical" evidence="19">
    <location>
        <begin position="106"/>
        <end position="124"/>
    </location>
</feature>
<dbReference type="EMBL" id="BMHB01000001">
    <property type="protein sequence ID" value="GGI15639.1"/>
    <property type="molecule type" value="Genomic_DNA"/>
</dbReference>
<keyword evidence="13 19" id="KW-0472">Membrane</keyword>
<proteinExistence type="inferred from homology"/>
<organism evidence="20 21">
    <name type="scientific">Gottfriedia solisilvae</name>
    <dbReference type="NCBI Taxonomy" id="1516104"/>
    <lineage>
        <taxon>Bacteria</taxon>
        <taxon>Bacillati</taxon>
        <taxon>Bacillota</taxon>
        <taxon>Bacilli</taxon>
        <taxon>Bacillales</taxon>
        <taxon>Bacillaceae</taxon>
        <taxon>Gottfriedia</taxon>
    </lineage>
</organism>
<evidence type="ECO:0000256" key="2">
    <source>
        <dbReference type="ARBA" id="ARBA00004651"/>
    </source>
</evidence>
<keyword evidence="11 19" id="KW-0460">Magnesium</keyword>
<dbReference type="NCBIfam" id="TIGR00317">
    <property type="entry name" value="cobS"/>
    <property type="match status" value="1"/>
</dbReference>
<keyword evidence="7 19" id="KW-1003">Cell membrane</keyword>
<dbReference type="GO" id="GO:0008818">
    <property type="term" value="F:cobalamin 5'-phosphate synthase activity"/>
    <property type="evidence" value="ECO:0007669"/>
    <property type="project" value="UniProtKB-UniRule"/>
</dbReference>
<evidence type="ECO:0000256" key="10">
    <source>
        <dbReference type="ARBA" id="ARBA00022692"/>
    </source>
</evidence>
<evidence type="ECO:0000313" key="20">
    <source>
        <dbReference type="EMBL" id="GGI15639.1"/>
    </source>
</evidence>
<evidence type="ECO:0000256" key="3">
    <source>
        <dbReference type="ARBA" id="ARBA00004663"/>
    </source>
</evidence>
<feature type="transmembrane region" description="Helical" evidence="19">
    <location>
        <begin position="60"/>
        <end position="85"/>
    </location>
</feature>
<evidence type="ECO:0000256" key="8">
    <source>
        <dbReference type="ARBA" id="ARBA00022573"/>
    </source>
</evidence>
<dbReference type="GO" id="GO:0005886">
    <property type="term" value="C:plasma membrane"/>
    <property type="evidence" value="ECO:0007669"/>
    <property type="project" value="UniProtKB-SubCell"/>
</dbReference>
<dbReference type="UniPathway" id="UPA00148">
    <property type="reaction ID" value="UER00238"/>
</dbReference>
<keyword evidence="8 19" id="KW-0169">Cobalamin biosynthesis</keyword>
<evidence type="ECO:0000256" key="1">
    <source>
        <dbReference type="ARBA" id="ARBA00001946"/>
    </source>
</evidence>
<evidence type="ECO:0000256" key="9">
    <source>
        <dbReference type="ARBA" id="ARBA00022679"/>
    </source>
</evidence>
<dbReference type="HAMAP" id="MF_00719">
    <property type="entry name" value="CobS"/>
    <property type="match status" value="1"/>
</dbReference>
<dbReference type="OrthoDB" id="9794626at2"/>
<dbReference type="Pfam" id="PF02654">
    <property type="entry name" value="CobS"/>
    <property type="match status" value="1"/>
</dbReference>
<feature type="transmembrane region" description="Helical" evidence="19">
    <location>
        <begin position="225"/>
        <end position="244"/>
    </location>
</feature>
<dbReference type="PANTHER" id="PTHR34148:SF1">
    <property type="entry name" value="ADENOSYLCOBINAMIDE-GDP RIBAZOLETRANSFERASE"/>
    <property type="match status" value="1"/>
</dbReference>
<comment type="function">
    <text evidence="14 19">Joins adenosylcobinamide-GDP and alpha-ribazole to generate adenosylcobalamin (Ado-cobalamin). Also synthesizes adenosylcobalamin 5'-phosphate from adenosylcobinamide-GDP and alpha-ribazole 5'-phosphate.</text>
</comment>
<evidence type="ECO:0000256" key="19">
    <source>
        <dbReference type="HAMAP-Rule" id="MF_00719"/>
    </source>
</evidence>
<dbReference type="GO" id="GO:0051073">
    <property type="term" value="F:adenosylcobinamide-GDP ribazoletransferase activity"/>
    <property type="evidence" value="ECO:0007669"/>
    <property type="project" value="UniProtKB-UniRule"/>
</dbReference>
<sequence>MNRFKMILSFFSTIPVKNVQFIESELGKGIRMLPLVGIIFGCLIGGLFMLLQLLNIENQISAFFIIVFYIFLTGGLHLDGVADTCDGIFSHRSKERILEIMKDSRIGTFGVVSLIVLLLGDWIFLSKSTVFVIIVFPIIGRKIALWTCRMSTYAREEGFGNQFIIEAKNTRSLIVFIFFTVLICAGSIVFHQFEVIVALIFTYLVMIAVIKRINRKLDGITGDVIGFSIEFSQLCFLCLVLIGGKFI</sequence>
<keyword evidence="21" id="KW-1185">Reference proteome</keyword>
<evidence type="ECO:0000313" key="21">
    <source>
        <dbReference type="Proteomes" id="UP000626244"/>
    </source>
</evidence>
<feature type="transmembrane region" description="Helical" evidence="19">
    <location>
        <begin position="169"/>
        <end position="189"/>
    </location>
</feature>
<protein>
    <recommendedName>
        <fullName evidence="6 19">Adenosylcobinamide-GDP ribazoletransferase</fullName>
        <ecNumber evidence="5 19">2.7.8.26</ecNumber>
    </recommendedName>
    <alternativeName>
        <fullName evidence="16 19">Cobalamin synthase</fullName>
    </alternativeName>
    <alternativeName>
        <fullName evidence="15 19">Cobalamin-5'-phosphate synthase</fullName>
    </alternativeName>
</protein>
<keyword evidence="9 19" id="KW-0808">Transferase</keyword>
<comment type="cofactor">
    <cofactor evidence="1 19">
        <name>Mg(2+)</name>
        <dbReference type="ChEBI" id="CHEBI:18420"/>
    </cofactor>
</comment>
<dbReference type="Proteomes" id="UP000626244">
    <property type="component" value="Unassembled WGS sequence"/>
</dbReference>
<evidence type="ECO:0000256" key="4">
    <source>
        <dbReference type="ARBA" id="ARBA00010561"/>
    </source>
</evidence>
<dbReference type="AlphaFoldDB" id="A0A8J3AMW0"/>
<keyword evidence="12 19" id="KW-1133">Transmembrane helix</keyword>
<evidence type="ECO:0000256" key="17">
    <source>
        <dbReference type="ARBA" id="ARBA00048623"/>
    </source>
</evidence>
<comment type="similarity">
    <text evidence="4 19">Belongs to the CobS family.</text>
</comment>
<dbReference type="EC" id="2.7.8.26" evidence="5 19"/>
<dbReference type="PANTHER" id="PTHR34148">
    <property type="entry name" value="ADENOSYLCOBINAMIDE-GDP RIBAZOLETRANSFERASE"/>
    <property type="match status" value="1"/>
</dbReference>
<comment type="subcellular location">
    <subcellularLocation>
        <location evidence="2 19">Cell membrane</location>
        <topology evidence="2 19">Multi-pass membrane protein</topology>
    </subcellularLocation>
</comment>
<evidence type="ECO:0000256" key="18">
    <source>
        <dbReference type="ARBA" id="ARBA00049504"/>
    </source>
</evidence>
<comment type="pathway">
    <text evidence="3 19">Cofactor biosynthesis; adenosylcobalamin biosynthesis; adenosylcobalamin from cob(II)yrinate a,c-diamide: step 7/7.</text>
</comment>
<feature type="transmembrane region" description="Helical" evidence="19">
    <location>
        <begin position="195"/>
        <end position="213"/>
    </location>
</feature>
<evidence type="ECO:0000256" key="6">
    <source>
        <dbReference type="ARBA" id="ARBA00015850"/>
    </source>
</evidence>
<evidence type="ECO:0000256" key="11">
    <source>
        <dbReference type="ARBA" id="ARBA00022842"/>
    </source>
</evidence>
<dbReference type="InterPro" id="IPR003805">
    <property type="entry name" value="CobS"/>
</dbReference>
<evidence type="ECO:0000256" key="12">
    <source>
        <dbReference type="ARBA" id="ARBA00022989"/>
    </source>
</evidence>
<dbReference type="RefSeq" id="WP_087999675.1">
    <property type="nucleotide sequence ID" value="NZ_BMHB01000001.1"/>
</dbReference>
<accession>A0A8J3AMW0</accession>
<keyword evidence="10 19" id="KW-0812">Transmembrane</keyword>
<feature type="transmembrane region" description="Helical" evidence="19">
    <location>
        <begin position="32"/>
        <end position="54"/>
    </location>
</feature>
<evidence type="ECO:0000256" key="5">
    <source>
        <dbReference type="ARBA" id="ARBA00013200"/>
    </source>
</evidence>
<evidence type="ECO:0000256" key="16">
    <source>
        <dbReference type="ARBA" id="ARBA00032853"/>
    </source>
</evidence>
<name>A0A8J3AMW0_9BACI</name>